<dbReference type="AlphaFoldDB" id="A0A1F6VPN2"/>
<dbReference type="InterPro" id="IPR017959">
    <property type="entry name" value="Asn/Gln-tRNA_amidoTrfase_suB/E"/>
</dbReference>
<accession>A0A1F6VPN2</accession>
<dbReference type="EC" id="6.3.5.-" evidence="10"/>
<evidence type="ECO:0000256" key="7">
    <source>
        <dbReference type="ARBA" id="ARBA00024799"/>
    </source>
</evidence>
<evidence type="ECO:0000256" key="4">
    <source>
        <dbReference type="ARBA" id="ARBA00022741"/>
    </source>
</evidence>
<dbReference type="SMART" id="SM00845">
    <property type="entry name" value="GatB_Yqey"/>
    <property type="match status" value="1"/>
</dbReference>
<dbReference type="InterPro" id="IPR006075">
    <property type="entry name" value="Asn/Gln-tRNA_Trfase_suB/E_cat"/>
</dbReference>
<feature type="domain" description="Asn/Gln amidotransferase" evidence="11">
    <location>
        <begin position="342"/>
        <end position="489"/>
    </location>
</feature>
<comment type="catalytic activity">
    <reaction evidence="9 10">
        <text>L-glutamyl-tRNA(Gln) + L-glutamine + ATP + H2O = L-glutaminyl-tRNA(Gln) + L-glutamate + ADP + phosphate + H(+)</text>
        <dbReference type="Rhea" id="RHEA:17521"/>
        <dbReference type="Rhea" id="RHEA-COMP:9681"/>
        <dbReference type="Rhea" id="RHEA-COMP:9684"/>
        <dbReference type="ChEBI" id="CHEBI:15377"/>
        <dbReference type="ChEBI" id="CHEBI:15378"/>
        <dbReference type="ChEBI" id="CHEBI:29985"/>
        <dbReference type="ChEBI" id="CHEBI:30616"/>
        <dbReference type="ChEBI" id="CHEBI:43474"/>
        <dbReference type="ChEBI" id="CHEBI:58359"/>
        <dbReference type="ChEBI" id="CHEBI:78520"/>
        <dbReference type="ChEBI" id="CHEBI:78521"/>
        <dbReference type="ChEBI" id="CHEBI:456216"/>
    </reaction>
</comment>
<dbReference type="SUPFAM" id="SSF55931">
    <property type="entry name" value="Glutamine synthetase/guanido kinase"/>
    <property type="match status" value="1"/>
</dbReference>
<name>A0A1F6VPN2_9BACT</name>
<dbReference type="GO" id="GO:0005524">
    <property type="term" value="F:ATP binding"/>
    <property type="evidence" value="ECO:0007669"/>
    <property type="project" value="UniProtKB-KW"/>
</dbReference>
<dbReference type="PANTHER" id="PTHR11659">
    <property type="entry name" value="GLUTAMYL-TRNA GLN AMIDOTRANSFERASE SUBUNIT B MITOCHONDRIAL AND PROKARYOTIC PET112-RELATED"/>
    <property type="match status" value="1"/>
</dbReference>
<evidence type="ECO:0000256" key="5">
    <source>
        <dbReference type="ARBA" id="ARBA00022840"/>
    </source>
</evidence>
<evidence type="ECO:0000256" key="9">
    <source>
        <dbReference type="ARBA" id="ARBA00047913"/>
    </source>
</evidence>
<dbReference type="GO" id="GO:0050566">
    <property type="term" value="F:asparaginyl-tRNA synthase (glutamine-hydrolyzing) activity"/>
    <property type="evidence" value="ECO:0007669"/>
    <property type="project" value="RHEA"/>
</dbReference>
<evidence type="ECO:0000256" key="10">
    <source>
        <dbReference type="HAMAP-Rule" id="MF_00121"/>
    </source>
</evidence>
<keyword evidence="6 10" id="KW-0648">Protein biosynthesis</keyword>
<dbReference type="InterPro" id="IPR018027">
    <property type="entry name" value="Asn/Gln_amidotransferase"/>
</dbReference>
<evidence type="ECO:0000256" key="2">
    <source>
        <dbReference type="ARBA" id="ARBA00011123"/>
    </source>
</evidence>
<dbReference type="SUPFAM" id="SSF89095">
    <property type="entry name" value="GatB/YqeY motif"/>
    <property type="match status" value="1"/>
</dbReference>
<sequence length="490" mass="55978">MQKKYYPTIGLEIHAELKTQTKMFCGCRNNPDEESPNVNICPICMAHPGALPVINKKTIENVIKVGLAIDGKIADFTEFDRKNYFYPDIPKGFQISQYKYPIVSGGHLTDFDITRVHLEEDTANNKHREENSDVGRQNSQTSDVGYSLIDFNRAGVPLMELVTESHTFETAEETSKNATKFAKELRLVLLYLGVAEANMEKGEMRVEANISISTDRKKLGTKVEVKNLNSFRSVERAIKYEIDRMIELFENDRGAEIVQETRGWDEGKQKTFSQRKKESSQDYRYFPEPDLPKMKLHEAFDLEKMKKELPELPEAKRLRYKNDFGIKDEDIESYINDIDLAKWFEEVVKMLSTTEEIKIASNYVTSDYLGLKKNNTHIKLPNVENFAELIDLVSENKISSRVAKDILAIIVSKDESPFKIATEKGLLQKNDEKEIKIIVEKIIEESPEVVVTYKSGKENAIMSLVGKVIKESKGSANPQLVIKILKDSLK</sequence>
<organism evidence="12 13">
    <name type="scientific">Candidatus Nomurabacteria bacterium RIFCSPHIGHO2_02_FULL_35_13</name>
    <dbReference type="NCBI Taxonomy" id="1801748"/>
    <lineage>
        <taxon>Bacteria</taxon>
        <taxon>Candidatus Nomuraibacteriota</taxon>
    </lineage>
</organism>
<dbReference type="STRING" id="1801748.A3B84_01220"/>
<comment type="subunit">
    <text evidence="2 10">Heterotrimer of A, B and C subunits.</text>
</comment>
<gene>
    <name evidence="10" type="primary">gatB</name>
    <name evidence="12" type="ORF">A3B84_01220</name>
</gene>
<comment type="catalytic activity">
    <reaction evidence="8 10">
        <text>L-aspartyl-tRNA(Asn) + L-glutamine + ATP + H2O = L-asparaginyl-tRNA(Asn) + L-glutamate + ADP + phosphate + 2 H(+)</text>
        <dbReference type="Rhea" id="RHEA:14513"/>
        <dbReference type="Rhea" id="RHEA-COMP:9674"/>
        <dbReference type="Rhea" id="RHEA-COMP:9677"/>
        <dbReference type="ChEBI" id="CHEBI:15377"/>
        <dbReference type="ChEBI" id="CHEBI:15378"/>
        <dbReference type="ChEBI" id="CHEBI:29985"/>
        <dbReference type="ChEBI" id="CHEBI:30616"/>
        <dbReference type="ChEBI" id="CHEBI:43474"/>
        <dbReference type="ChEBI" id="CHEBI:58359"/>
        <dbReference type="ChEBI" id="CHEBI:78515"/>
        <dbReference type="ChEBI" id="CHEBI:78516"/>
        <dbReference type="ChEBI" id="CHEBI:456216"/>
    </reaction>
</comment>
<dbReference type="Proteomes" id="UP000177112">
    <property type="component" value="Unassembled WGS sequence"/>
</dbReference>
<evidence type="ECO:0000259" key="11">
    <source>
        <dbReference type="SMART" id="SM00845"/>
    </source>
</evidence>
<dbReference type="FunFam" id="1.10.10.410:FF:000001">
    <property type="entry name" value="Aspartyl/glutamyl-tRNA(Asn/Gln) amidotransferase subunit B"/>
    <property type="match status" value="1"/>
</dbReference>
<comment type="function">
    <text evidence="7 10">Allows the formation of correctly charged Asn-tRNA(Asn) or Gln-tRNA(Gln) through the transamidation of misacylated Asp-tRNA(Asn) or Glu-tRNA(Gln) in organisms which lack either or both of asparaginyl-tRNA or glutaminyl-tRNA synthetases. The reaction takes place in the presence of glutamine and ATP through an activated phospho-Asp-tRNA(Asn) or phospho-Glu-tRNA(Gln).</text>
</comment>
<evidence type="ECO:0000256" key="3">
    <source>
        <dbReference type="ARBA" id="ARBA00022598"/>
    </source>
</evidence>
<reference evidence="12 13" key="1">
    <citation type="journal article" date="2016" name="Nat. Commun.">
        <title>Thousands of microbial genomes shed light on interconnected biogeochemical processes in an aquifer system.</title>
        <authorList>
            <person name="Anantharaman K."/>
            <person name="Brown C.T."/>
            <person name="Hug L.A."/>
            <person name="Sharon I."/>
            <person name="Castelle C.J."/>
            <person name="Probst A.J."/>
            <person name="Thomas B.C."/>
            <person name="Singh A."/>
            <person name="Wilkins M.J."/>
            <person name="Karaoz U."/>
            <person name="Brodie E.L."/>
            <person name="Williams K.H."/>
            <person name="Hubbard S.S."/>
            <person name="Banfield J.F."/>
        </authorList>
    </citation>
    <scope>NUCLEOTIDE SEQUENCE [LARGE SCALE GENOMIC DNA]</scope>
</reference>
<dbReference type="Pfam" id="PF02637">
    <property type="entry name" value="GatB_Yqey"/>
    <property type="match status" value="1"/>
</dbReference>
<dbReference type="PANTHER" id="PTHR11659:SF0">
    <property type="entry name" value="GLUTAMYL-TRNA(GLN) AMIDOTRANSFERASE SUBUNIT B, MITOCHONDRIAL"/>
    <property type="match status" value="1"/>
</dbReference>
<dbReference type="InterPro" id="IPR004413">
    <property type="entry name" value="GatB"/>
</dbReference>
<dbReference type="GO" id="GO:0006412">
    <property type="term" value="P:translation"/>
    <property type="evidence" value="ECO:0007669"/>
    <property type="project" value="UniProtKB-UniRule"/>
</dbReference>
<comment type="similarity">
    <text evidence="1 10">Belongs to the GatB/GatE family. GatB subfamily.</text>
</comment>
<evidence type="ECO:0000256" key="1">
    <source>
        <dbReference type="ARBA" id="ARBA00005306"/>
    </source>
</evidence>
<keyword evidence="4 10" id="KW-0547">Nucleotide-binding</keyword>
<dbReference type="EMBL" id="MFTY01000005">
    <property type="protein sequence ID" value="OGI71610.1"/>
    <property type="molecule type" value="Genomic_DNA"/>
</dbReference>
<dbReference type="NCBIfam" id="TIGR00133">
    <property type="entry name" value="gatB"/>
    <property type="match status" value="1"/>
</dbReference>
<dbReference type="GO" id="GO:0070681">
    <property type="term" value="P:glutaminyl-tRNAGln biosynthesis via transamidation"/>
    <property type="evidence" value="ECO:0007669"/>
    <property type="project" value="TreeGrafter"/>
</dbReference>
<dbReference type="Gene3D" id="1.10.10.410">
    <property type="match status" value="1"/>
</dbReference>
<dbReference type="Pfam" id="PF02934">
    <property type="entry name" value="GatB_N"/>
    <property type="match status" value="1"/>
</dbReference>
<proteinExistence type="inferred from homology"/>
<dbReference type="NCBIfam" id="NF004014">
    <property type="entry name" value="PRK05477.1-4"/>
    <property type="match status" value="1"/>
</dbReference>
<evidence type="ECO:0000256" key="8">
    <source>
        <dbReference type="ARBA" id="ARBA00047380"/>
    </source>
</evidence>
<dbReference type="InterPro" id="IPR003789">
    <property type="entry name" value="Asn/Gln_tRNA_amidoTrase-B-like"/>
</dbReference>
<comment type="caution">
    <text evidence="12">The sequence shown here is derived from an EMBL/GenBank/DDBJ whole genome shotgun (WGS) entry which is preliminary data.</text>
</comment>
<keyword evidence="3 10" id="KW-0436">Ligase</keyword>
<dbReference type="NCBIfam" id="NF004012">
    <property type="entry name" value="PRK05477.1-2"/>
    <property type="match status" value="1"/>
</dbReference>
<dbReference type="HAMAP" id="MF_00121">
    <property type="entry name" value="GatB"/>
    <property type="match status" value="1"/>
</dbReference>
<keyword evidence="5 10" id="KW-0067">ATP-binding</keyword>
<evidence type="ECO:0000256" key="6">
    <source>
        <dbReference type="ARBA" id="ARBA00022917"/>
    </source>
</evidence>
<dbReference type="InterPro" id="IPR014746">
    <property type="entry name" value="Gln_synth/guanido_kin_cat_dom"/>
</dbReference>
<protein>
    <recommendedName>
        <fullName evidence="10">Aspartyl/glutamyl-tRNA(Asn/Gln) amidotransferase subunit B</fullName>
        <shortName evidence="10">Asp/Glu-ADT subunit B</shortName>
        <ecNumber evidence="10">6.3.5.-</ecNumber>
    </recommendedName>
</protein>
<evidence type="ECO:0000313" key="12">
    <source>
        <dbReference type="EMBL" id="OGI71610.1"/>
    </source>
</evidence>
<evidence type="ECO:0000313" key="13">
    <source>
        <dbReference type="Proteomes" id="UP000177112"/>
    </source>
</evidence>
<dbReference type="InterPro" id="IPR023168">
    <property type="entry name" value="GatB_Yqey_C_2"/>
</dbReference>
<dbReference type="GO" id="GO:0050567">
    <property type="term" value="F:glutaminyl-tRNA synthase (glutamine-hydrolyzing) activity"/>
    <property type="evidence" value="ECO:0007669"/>
    <property type="project" value="UniProtKB-UniRule"/>
</dbReference>